<dbReference type="EMBL" id="LR588407">
    <property type="protein sequence ID" value="VTO17832.1"/>
    <property type="molecule type" value="Genomic_DNA"/>
</dbReference>
<dbReference type="AlphaFoldDB" id="A0A4P1KC01"/>
<reference evidence="1 2" key="1">
    <citation type="submission" date="2019-04" db="EMBL/GenBank/DDBJ databases">
        <authorList>
            <consortium name="Pathogen Informatics"/>
        </authorList>
    </citation>
    <scope>NUCLEOTIDE SEQUENCE [LARGE SCALE GENOMIC DNA]</scope>
    <source>
        <strain evidence="1 2">NCTC9239</strain>
    </source>
</reference>
<name>A0A4P1KC01_9CAUL</name>
<dbReference type="KEGG" id="bvy:NCTC9239_02563"/>
<sequence>MLEACAFQDLTGQRLSKLDSMISSVDVASAPADPLLNGPALPGEGLDQAAVDKSF</sequence>
<proteinExistence type="predicted"/>
<keyword evidence="2" id="KW-1185">Reference proteome</keyword>
<accession>A0A4P1KC01</accession>
<protein>
    <submittedName>
        <fullName evidence="1">Uncharacterized protein</fullName>
    </submittedName>
</protein>
<evidence type="ECO:0000313" key="2">
    <source>
        <dbReference type="Proteomes" id="UP000309952"/>
    </source>
</evidence>
<gene>
    <name evidence="1" type="ORF">NCTC9239_02563</name>
</gene>
<organism evidence="1 2">
    <name type="scientific">Brevundimonas vancanneytii</name>
    <dbReference type="NCBI Taxonomy" id="1325724"/>
    <lineage>
        <taxon>Bacteria</taxon>
        <taxon>Pseudomonadati</taxon>
        <taxon>Pseudomonadota</taxon>
        <taxon>Alphaproteobacteria</taxon>
        <taxon>Caulobacterales</taxon>
        <taxon>Caulobacteraceae</taxon>
        <taxon>Brevundimonas</taxon>
    </lineage>
</organism>
<evidence type="ECO:0000313" key="1">
    <source>
        <dbReference type="EMBL" id="VTO17832.1"/>
    </source>
</evidence>
<dbReference type="SUPFAM" id="SSF75708">
    <property type="entry name" value="Chemotaxis phosphatase CheZ"/>
    <property type="match status" value="1"/>
</dbReference>
<dbReference type="Proteomes" id="UP000309952">
    <property type="component" value="Chromosome"/>
</dbReference>